<dbReference type="RefSeq" id="WP_185373586.1">
    <property type="nucleotide sequence ID" value="NZ_CP195758.1"/>
</dbReference>
<dbReference type="GO" id="GO:0003700">
    <property type="term" value="F:DNA-binding transcription factor activity"/>
    <property type="evidence" value="ECO:0007669"/>
    <property type="project" value="InterPro"/>
</dbReference>
<evidence type="ECO:0000256" key="3">
    <source>
        <dbReference type="ARBA" id="ARBA00023163"/>
    </source>
</evidence>
<evidence type="ECO:0000313" key="5">
    <source>
        <dbReference type="EMBL" id="MBC1521575.1"/>
    </source>
</evidence>
<name>A0A841ZQW5_9LIST</name>
<evidence type="ECO:0000259" key="4">
    <source>
        <dbReference type="PROSITE" id="PS50995"/>
    </source>
</evidence>
<dbReference type="Gene3D" id="1.10.10.10">
    <property type="entry name" value="Winged helix-like DNA-binding domain superfamily/Winged helix DNA-binding domain"/>
    <property type="match status" value="1"/>
</dbReference>
<dbReference type="PROSITE" id="PS50995">
    <property type="entry name" value="HTH_MARR_2"/>
    <property type="match status" value="1"/>
</dbReference>
<evidence type="ECO:0000313" key="6">
    <source>
        <dbReference type="Proteomes" id="UP000559885"/>
    </source>
</evidence>
<dbReference type="EMBL" id="JAARRM010000002">
    <property type="protein sequence ID" value="MBC1521575.1"/>
    <property type="molecule type" value="Genomic_DNA"/>
</dbReference>
<evidence type="ECO:0000256" key="2">
    <source>
        <dbReference type="ARBA" id="ARBA00023125"/>
    </source>
</evidence>
<keyword evidence="1" id="KW-0805">Transcription regulation</keyword>
<feature type="domain" description="HTH marR-type" evidence="4">
    <location>
        <begin position="3"/>
        <end position="138"/>
    </location>
</feature>
<dbReference type="PROSITE" id="PS01117">
    <property type="entry name" value="HTH_MARR_1"/>
    <property type="match status" value="1"/>
</dbReference>
<dbReference type="Proteomes" id="UP000559885">
    <property type="component" value="Unassembled WGS sequence"/>
</dbReference>
<dbReference type="AlphaFoldDB" id="A0A841ZQW5"/>
<reference evidence="5 6" key="1">
    <citation type="submission" date="2020-03" db="EMBL/GenBank/DDBJ databases">
        <title>Soil Listeria distribution.</title>
        <authorList>
            <person name="Liao J."/>
            <person name="Wiedmann M."/>
        </authorList>
    </citation>
    <scope>NUCLEOTIDE SEQUENCE [LARGE SCALE GENOMIC DNA]</scope>
    <source>
        <strain evidence="5 6">FSL L7-1507</strain>
    </source>
</reference>
<dbReference type="SMART" id="SM00347">
    <property type="entry name" value="HTH_MARR"/>
    <property type="match status" value="1"/>
</dbReference>
<dbReference type="Pfam" id="PF01047">
    <property type="entry name" value="MarR"/>
    <property type="match status" value="1"/>
</dbReference>
<gene>
    <name evidence="5" type="ORF">HB912_07940</name>
</gene>
<sequence>MENQDLMKQFLKVDKMMHRYQGMRMQQFGPMGNPYRGQGRVLALLKMQPEITQKKLGFLLDMRTQSLGELLSKLEKQELITREPSAEDRRVMNVKLTESGKERAEEMNQNDQQSGELFDCLSDEEKEKLAELLNKVSGHLEELHQEQMKNFAEFDGPSREMPFGFGGGMDRSKADLHEWKNMHRRHRHFGFGGFHRDFE</sequence>
<keyword evidence="2" id="KW-0238">DNA-binding</keyword>
<accession>A0A841ZQW5</accession>
<keyword evidence="3" id="KW-0804">Transcription</keyword>
<dbReference type="SUPFAM" id="SSF46785">
    <property type="entry name" value="Winged helix' DNA-binding domain"/>
    <property type="match status" value="1"/>
</dbReference>
<dbReference type="PRINTS" id="PR00598">
    <property type="entry name" value="HTHMARR"/>
</dbReference>
<protein>
    <submittedName>
        <fullName evidence="5">MarR family transcriptional regulator</fullName>
    </submittedName>
</protein>
<dbReference type="InterPro" id="IPR023187">
    <property type="entry name" value="Tscrpt_reg_MarR-type_CS"/>
</dbReference>
<dbReference type="PANTHER" id="PTHR42756">
    <property type="entry name" value="TRANSCRIPTIONAL REGULATOR, MARR"/>
    <property type="match status" value="1"/>
</dbReference>
<dbReference type="GO" id="GO:0003677">
    <property type="term" value="F:DNA binding"/>
    <property type="evidence" value="ECO:0007669"/>
    <property type="project" value="UniProtKB-KW"/>
</dbReference>
<comment type="caution">
    <text evidence="5">The sequence shown here is derived from an EMBL/GenBank/DDBJ whole genome shotgun (WGS) entry which is preliminary data.</text>
</comment>
<dbReference type="InterPro" id="IPR000835">
    <property type="entry name" value="HTH_MarR-typ"/>
</dbReference>
<dbReference type="InterPro" id="IPR036388">
    <property type="entry name" value="WH-like_DNA-bd_sf"/>
</dbReference>
<proteinExistence type="predicted"/>
<organism evidence="5 6">
    <name type="scientific">Listeria aquatica</name>
    <dbReference type="NCBI Taxonomy" id="1494960"/>
    <lineage>
        <taxon>Bacteria</taxon>
        <taxon>Bacillati</taxon>
        <taxon>Bacillota</taxon>
        <taxon>Bacilli</taxon>
        <taxon>Bacillales</taxon>
        <taxon>Listeriaceae</taxon>
        <taxon>Listeria</taxon>
    </lineage>
</organism>
<dbReference type="PANTHER" id="PTHR42756:SF1">
    <property type="entry name" value="TRANSCRIPTIONAL REPRESSOR OF EMRAB OPERON"/>
    <property type="match status" value="1"/>
</dbReference>
<evidence type="ECO:0000256" key="1">
    <source>
        <dbReference type="ARBA" id="ARBA00023015"/>
    </source>
</evidence>
<dbReference type="InterPro" id="IPR036390">
    <property type="entry name" value="WH_DNA-bd_sf"/>
</dbReference>